<dbReference type="GO" id="GO:0016787">
    <property type="term" value="F:hydrolase activity"/>
    <property type="evidence" value="ECO:0007669"/>
    <property type="project" value="InterPro"/>
</dbReference>
<dbReference type="EMBL" id="QKYV01000004">
    <property type="protein sequence ID" value="PZW40555.1"/>
    <property type="molecule type" value="Genomic_DNA"/>
</dbReference>
<evidence type="ECO:0000313" key="2">
    <source>
        <dbReference type="EMBL" id="PZW40555.1"/>
    </source>
</evidence>
<name>A0A2W7I5U4_9FLAO</name>
<dbReference type="Pfam" id="PF02230">
    <property type="entry name" value="Abhydrolase_2"/>
    <property type="match status" value="1"/>
</dbReference>
<dbReference type="InterPro" id="IPR029058">
    <property type="entry name" value="AB_hydrolase_fold"/>
</dbReference>
<evidence type="ECO:0000259" key="1">
    <source>
        <dbReference type="Pfam" id="PF02230"/>
    </source>
</evidence>
<evidence type="ECO:0000313" key="3">
    <source>
        <dbReference type="Proteomes" id="UP000249542"/>
    </source>
</evidence>
<protein>
    <submittedName>
        <fullName evidence="2">Putative esterase</fullName>
    </submittedName>
</protein>
<dbReference type="AlphaFoldDB" id="A0A2W7I5U4"/>
<sequence length="260" mass="30006">MFLHLLAKLARISSLEYFIGLSLRLLTESFTFVKVQKPYKMASIEKQVSYTTTNSYSTLNSLTQDTKNIWICCHGLGYLSRYFIQYFKTLDSKENYIVAPQAQAKYYQKQDFKHVGASWLTKEATALEMENVLAYLNAVFTEEAEGKEKNLILLGYSQGVSVITRWMAAKQLQPKALFLHSGSIPKELQPKQFEYLNNNCKVNFLYGNKDQYITEAKLQAEKEIAQSLFKHRLQLFPFEGVHEVKPQLIADILKDQKVNN</sequence>
<feature type="domain" description="Phospholipase/carboxylesterase/thioesterase" evidence="1">
    <location>
        <begin position="63"/>
        <end position="253"/>
    </location>
</feature>
<dbReference type="SUPFAM" id="SSF53474">
    <property type="entry name" value="alpha/beta-Hydrolases"/>
    <property type="match status" value="1"/>
</dbReference>
<organism evidence="2 3">
    <name type="scientific">Mesonia algae</name>
    <dbReference type="NCBI Taxonomy" id="213248"/>
    <lineage>
        <taxon>Bacteria</taxon>
        <taxon>Pseudomonadati</taxon>
        <taxon>Bacteroidota</taxon>
        <taxon>Flavobacteriia</taxon>
        <taxon>Flavobacteriales</taxon>
        <taxon>Flavobacteriaceae</taxon>
        <taxon>Mesonia</taxon>
    </lineage>
</organism>
<comment type="caution">
    <text evidence="2">The sequence shown here is derived from an EMBL/GenBank/DDBJ whole genome shotgun (WGS) entry which is preliminary data.</text>
</comment>
<dbReference type="InterPro" id="IPR003140">
    <property type="entry name" value="PLipase/COase/thioEstase"/>
</dbReference>
<dbReference type="Gene3D" id="3.40.50.1820">
    <property type="entry name" value="alpha/beta hydrolase"/>
    <property type="match status" value="1"/>
</dbReference>
<dbReference type="Proteomes" id="UP000249542">
    <property type="component" value="Unassembled WGS sequence"/>
</dbReference>
<gene>
    <name evidence="2" type="ORF">LX95_01619</name>
</gene>
<proteinExistence type="predicted"/>
<keyword evidence="3" id="KW-1185">Reference proteome</keyword>
<reference evidence="2 3" key="1">
    <citation type="submission" date="2018-06" db="EMBL/GenBank/DDBJ databases">
        <title>Genomic Encyclopedia of Archaeal and Bacterial Type Strains, Phase II (KMG-II): from individual species to whole genera.</title>
        <authorList>
            <person name="Goeker M."/>
        </authorList>
    </citation>
    <scope>NUCLEOTIDE SEQUENCE [LARGE SCALE GENOMIC DNA]</scope>
    <source>
        <strain evidence="2 3">DSM 15361</strain>
    </source>
</reference>
<accession>A0A2W7I5U4</accession>